<evidence type="ECO:0000313" key="3">
    <source>
        <dbReference type="Proteomes" id="UP001180020"/>
    </source>
</evidence>
<dbReference type="AlphaFoldDB" id="A0AAV9D2C5"/>
<evidence type="ECO:0000259" key="1">
    <source>
        <dbReference type="Pfam" id="PF13456"/>
    </source>
</evidence>
<evidence type="ECO:0000313" key="2">
    <source>
        <dbReference type="EMBL" id="KAK1294999.1"/>
    </source>
</evidence>
<reference evidence="2" key="2">
    <citation type="submission" date="2023-06" db="EMBL/GenBank/DDBJ databases">
        <authorList>
            <person name="Ma L."/>
            <person name="Liu K.-W."/>
            <person name="Li Z."/>
            <person name="Hsiao Y.-Y."/>
            <person name="Qi Y."/>
            <person name="Fu T."/>
            <person name="Tang G."/>
            <person name="Zhang D."/>
            <person name="Sun W.-H."/>
            <person name="Liu D.-K."/>
            <person name="Li Y."/>
            <person name="Chen G.-Z."/>
            <person name="Liu X.-D."/>
            <person name="Liao X.-Y."/>
            <person name="Jiang Y.-T."/>
            <person name="Yu X."/>
            <person name="Hao Y."/>
            <person name="Huang J."/>
            <person name="Zhao X.-W."/>
            <person name="Ke S."/>
            <person name="Chen Y.-Y."/>
            <person name="Wu W.-L."/>
            <person name="Hsu J.-L."/>
            <person name="Lin Y.-F."/>
            <person name="Huang M.-D."/>
            <person name="Li C.-Y."/>
            <person name="Huang L."/>
            <person name="Wang Z.-W."/>
            <person name="Zhao X."/>
            <person name="Zhong W.-Y."/>
            <person name="Peng D.-H."/>
            <person name="Ahmad S."/>
            <person name="Lan S."/>
            <person name="Zhang J.-S."/>
            <person name="Tsai W.-C."/>
            <person name="Van De Peer Y."/>
            <person name="Liu Z.-J."/>
        </authorList>
    </citation>
    <scope>NUCLEOTIDE SEQUENCE</scope>
    <source>
        <strain evidence="2">CP</strain>
        <tissue evidence="2">Leaves</tissue>
    </source>
</reference>
<protein>
    <recommendedName>
        <fullName evidence="1">RNase H type-1 domain-containing protein</fullName>
    </recommendedName>
</protein>
<reference evidence="2" key="1">
    <citation type="journal article" date="2023" name="Nat. Commun.">
        <title>Diploid and tetraploid genomes of Acorus and the evolution of monocots.</title>
        <authorList>
            <person name="Ma L."/>
            <person name="Liu K.W."/>
            <person name="Li Z."/>
            <person name="Hsiao Y.Y."/>
            <person name="Qi Y."/>
            <person name="Fu T."/>
            <person name="Tang G.D."/>
            <person name="Zhang D."/>
            <person name="Sun W.H."/>
            <person name="Liu D.K."/>
            <person name="Li Y."/>
            <person name="Chen G.Z."/>
            <person name="Liu X.D."/>
            <person name="Liao X.Y."/>
            <person name="Jiang Y.T."/>
            <person name="Yu X."/>
            <person name="Hao Y."/>
            <person name="Huang J."/>
            <person name="Zhao X.W."/>
            <person name="Ke S."/>
            <person name="Chen Y.Y."/>
            <person name="Wu W.L."/>
            <person name="Hsu J.L."/>
            <person name="Lin Y.F."/>
            <person name="Huang M.D."/>
            <person name="Li C.Y."/>
            <person name="Huang L."/>
            <person name="Wang Z.W."/>
            <person name="Zhao X."/>
            <person name="Zhong W.Y."/>
            <person name="Peng D.H."/>
            <person name="Ahmad S."/>
            <person name="Lan S."/>
            <person name="Zhang J.S."/>
            <person name="Tsai W.C."/>
            <person name="Van de Peer Y."/>
            <person name="Liu Z.J."/>
        </authorList>
    </citation>
    <scope>NUCLEOTIDE SEQUENCE</scope>
    <source>
        <strain evidence="2">CP</strain>
    </source>
</reference>
<dbReference type="Proteomes" id="UP001180020">
    <property type="component" value="Unassembled WGS sequence"/>
</dbReference>
<gene>
    <name evidence="2" type="ORF">QJS10_CPA16g01019</name>
</gene>
<comment type="caution">
    <text evidence="2">The sequence shown here is derived from an EMBL/GenBank/DDBJ whole genome shotgun (WGS) entry which is preliminary data.</text>
</comment>
<dbReference type="GO" id="GO:0004523">
    <property type="term" value="F:RNA-DNA hybrid ribonuclease activity"/>
    <property type="evidence" value="ECO:0007669"/>
    <property type="project" value="InterPro"/>
</dbReference>
<organism evidence="2 3">
    <name type="scientific">Acorus calamus</name>
    <name type="common">Sweet flag</name>
    <dbReference type="NCBI Taxonomy" id="4465"/>
    <lineage>
        <taxon>Eukaryota</taxon>
        <taxon>Viridiplantae</taxon>
        <taxon>Streptophyta</taxon>
        <taxon>Embryophyta</taxon>
        <taxon>Tracheophyta</taxon>
        <taxon>Spermatophyta</taxon>
        <taxon>Magnoliopsida</taxon>
        <taxon>Liliopsida</taxon>
        <taxon>Acoraceae</taxon>
        <taxon>Acorus</taxon>
    </lineage>
</organism>
<keyword evidence="3" id="KW-1185">Reference proteome</keyword>
<dbReference type="InterPro" id="IPR002156">
    <property type="entry name" value="RNaseH_domain"/>
</dbReference>
<dbReference type="Pfam" id="PF13456">
    <property type="entry name" value="RVT_3"/>
    <property type="match status" value="1"/>
</dbReference>
<accession>A0AAV9D2C5</accession>
<dbReference type="GO" id="GO:0003676">
    <property type="term" value="F:nucleic acid binding"/>
    <property type="evidence" value="ECO:0007669"/>
    <property type="project" value="InterPro"/>
</dbReference>
<feature type="domain" description="RNase H type-1" evidence="1">
    <location>
        <begin position="106"/>
        <end position="134"/>
    </location>
</feature>
<proteinExistence type="predicted"/>
<name>A0AAV9D2C5_ACOCL</name>
<sequence>MLSTGGQAQWLRVQVQYIIFEGTTINLWEDPWLKGFGLKHHFNGQTNLHWGPPNSTPVASLIHAGKWKKPIHWPAGFDAIWEAINELEIGGCGSDILIWTGSKTGQHISSRFTEWKVSHVYREGNRVADALAAWQSEIGSTIFRPSQLNSEIRALIGEDKAGRILIRKA</sequence>
<dbReference type="EMBL" id="JAUJYO010000016">
    <property type="protein sequence ID" value="KAK1294999.1"/>
    <property type="molecule type" value="Genomic_DNA"/>
</dbReference>